<sequence length="284" mass="31039">MDAILSSVRLRQLAESWLNEDQPALDFGALTSDGIAEAKLFCKQSCVLAGRPFFDAVFNVLGCKVNWDVKDGDLIEVEENSKKIVAKISGPCRQILSGERPALNCLSRCSGVSTSTRRIADITAAENWSGKVACTRKTTPGFRLVEKYGVLVGGGDPHRYDLSSMVMLKDNHLDAFGGDYAKAVEKVRKYAGFSMKIEVETRNENEALAGARSDADIIMLDNFSPENAKRIAKLIKKDYPHKIVEVSGGVNASNVHLYCSSDIDVISMGCLTQGYPCIDFSLKL</sequence>
<evidence type="ECO:0000256" key="7">
    <source>
        <dbReference type="ARBA" id="ARBA00022642"/>
    </source>
</evidence>
<keyword evidence="15" id="KW-1185">Reference proteome</keyword>
<evidence type="ECO:0000259" key="14">
    <source>
        <dbReference type="Pfam" id="PF02749"/>
    </source>
</evidence>
<proteinExistence type="inferred from homology"/>
<dbReference type="GO" id="GO:0005737">
    <property type="term" value="C:cytoplasm"/>
    <property type="evidence" value="ECO:0007669"/>
    <property type="project" value="TreeGrafter"/>
</dbReference>
<evidence type="ECO:0000256" key="12">
    <source>
        <dbReference type="PIRNR" id="PIRNR006250"/>
    </source>
</evidence>
<evidence type="ECO:0000256" key="5">
    <source>
        <dbReference type="ARBA" id="ARBA00011944"/>
    </source>
</evidence>
<evidence type="ECO:0000256" key="10">
    <source>
        <dbReference type="ARBA" id="ARBA00033102"/>
    </source>
</evidence>
<comment type="similarity">
    <text evidence="3 12">Belongs to the NadC/ModD family.</text>
</comment>
<evidence type="ECO:0000313" key="15">
    <source>
        <dbReference type="Proteomes" id="UP000887565"/>
    </source>
</evidence>
<dbReference type="Pfam" id="PF02749">
    <property type="entry name" value="QRPTase_N"/>
    <property type="match status" value="1"/>
</dbReference>
<comment type="subunit">
    <text evidence="4 12">Hexamer formed by 3 homodimers.</text>
</comment>
<dbReference type="InterPro" id="IPR022412">
    <property type="entry name" value="Quinolinate_PRibosylTrfase_N"/>
</dbReference>
<evidence type="ECO:0000259" key="13">
    <source>
        <dbReference type="Pfam" id="PF01729"/>
    </source>
</evidence>
<dbReference type="SUPFAM" id="SSF54675">
    <property type="entry name" value="Nicotinate/Quinolinate PRTase N-terminal domain-like"/>
    <property type="match status" value="1"/>
</dbReference>
<dbReference type="GO" id="GO:0009435">
    <property type="term" value="P:NAD+ biosynthetic process"/>
    <property type="evidence" value="ECO:0007669"/>
    <property type="project" value="InterPro"/>
</dbReference>
<dbReference type="Gene3D" id="3.20.20.70">
    <property type="entry name" value="Aldolase class I"/>
    <property type="match status" value="1"/>
</dbReference>
<dbReference type="InterPro" id="IPR027277">
    <property type="entry name" value="NadC/ModD"/>
</dbReference>
<reference evidence="16" key="1">
    <citation type="submission" date="2022-11" db="UniProtKB">
        <authorList>
            <consortium name="WormBaseParasite"/>
        </authorList>
    </citation>
    <scope>IDENTIFICATION</scope>
</reference>
<evidence type="ECO:0000313" key="16">
    <source>
        <dbReference type="WBParaSite" id="nRc.2.0.1.t08466-RA"/>
    </source>
</evidence>
<dbReference type="WBParaSite" id="nRc.2.0.1.t08466-RA">
    <property type="protein sequence ID" value="nRc.2.0.1.t08466-RA"/>
    <property type="gene ID" value="nRc.2.0.1.g08466"/>
</dbReference>
<dbReference type="InterPro" id="IPR002638">
    <property type="entry name" value="Quinolinate_PRibosylTrfase_C"/>
</dbReference>
<evidence type="ECO:0000256" key="6">
    <source>
        <dbReference type="ARBA" id="ARBA00020990"/>
    </source>
</evidence>
<dbReference type="Pfam" id="PF01729">
    <property type="entry name" value="QRPTase_C"/>
    <property type="match status" value="1"/>
</dbReference>
<keyword evidence="7 12" id="KW-0662">Pyridine nucleotide biosynthesis</keyword>
<evidence type="ECO:0000256" key="9">
    <source>
        <dbReference type="ARBA" id="ARBA00022679"/>
    </source>
</evidence>
<accession>A0A915I3Z8</accession>
<evidence type="ECO:0000256" key="11">
    <source>
        <dbReference type="ARBA" id="ARBA00047445"/>
    </source>
</evidence>
<dbReference type="GO" id="GO:0004514">
    <property type="term" value="F:nicotinate-nucleotide diphosphorylase (carboxylating) activity"/>
    <property type="evidence" value="ECO:0007669"/>
    <property type="project" value="UniProtKB-EC"/>
</dbReference>
<comment type="pathway">
    <text evidence="2 12">Cofactor biosynthesis; NAD(+) biosynthesis; nicotinate D-ribonucleotide from quinolinate: step 1/1.</text>
</comment>
<dbReference type="PIRSF" id="PIRSF006250">
    <property type="entry name" value="NadC_ModD"/>
    <property type="match status" value="1"/>
</dbReference>
<dbReference type="Proteomes" id="UP000887565">
    <property type="component" value="Unplaced"/>
</dbReference>
<dbReference type="CDD" id="cd01572">
    <property type="entry name" value="QPRTase"/>
    <property type="match status" value="1"/>
</dbReference>
<dbReference type="PANTHER" id="PTHR32179">
    <property type="entry name" value="NICOTINATE-NUCLEOTIDE PYROPHOSPHORYLASE [CARBOXYLATING]"/>
    <property type="match status" value="1"/>
</dbReference>
<dbReference type="Gene3D" id="3.90.1170.20">
    <property type="entry name" value="Quinolinate phosphoribosyl transferase, N-terminal domain"/>
    <property type="match status" value="1"/>
</dbReference>
<keyword evidence="8 12" id="KW-0328">Glycosyltransferase</keyword>
<evidence type="ECO:0000256" key="1">
    <source>
        <dbReference type="ARBA" id="ARBA00003237"/>
    </source>
</evidence>
<evidence type="ECO:0000256" key="2">
    <source>
        <dbReference type="ARBA" id="ARBA00004893"/>
    </source>
</evidence>
<dbReference type="InterPro" id="IPR013785">
    <property type="entry name" value="Aldolase_TIM"/>
</dbReference>
<dbReference type="GO" id="GO:0034213">
    <property type="term" value="P:quinolinate catabolic process"/>
    <property type="evidence" value="ECO:0007669"/>
    <property type="project" value="TreeGrafter"/>
</dbReference>
<dbReference type="OMA" id="DIVMCDN"/>
<keyword evidence="9 12" id="KW-0808">Transferase</keyword>
<feature type="domain" description="Quinolinate phosphoribosyl transferase N-terminal" evidence="14">
    <location>
        <begin position="33"/>
        <end position="110"/>
    </location>
</feature>
<comment type="catalytic activity">
    <reaction evidence="11 12">
        <text>nicotinate beta-D-ribonucleotide + CO2 + diphosphate = quinolinate + 5-phospho-alpha-D-ribose 1-diphosphate + 2 H(+)</text>
        <dbReference type="Rhea" id="RHEA:12733"/>
        <dbReference type="ChEBI" id="CHEBI:15378"/>
        <dbReference type="ChEBI" id="CHEBI:16526"/>
        <dbReference type="ChEBI" id="CHEBI:29959"/>
        <dbReference type="ChEBI" id="CHEBI:33019"/>
        <dbReference type="ChEBI" id="CHEBI:57502"/>
        <dbReference type="ChEBI" id="CHEBI:58017"/>
        <dbReference type="EC" id="2.4.2.19"/>
    </reaction>
</comment>
<evidence type="ECO:0000256" key="8">
    <source>
        <dbReference type="ARBA" id="ARBA00022676"/>
    </source>
</evidence>
<comment type="function">
    <text evidence="1 12">Involved in the catabolism of quinolinic acid (QA).</text>
</comment>
<protein>
    <recommendedName>
        <fullName evidence="6 12">Nicotinate-nucleotide pyrophosphorylase [carboxylating]</fullName>
        <ecNumber evidence="5 12">2.4.2.19</ecNumber>
    </recommendedName>
    <alternativeName>
        <fullName evidence="10 12">Quinolinate phosphoribosyltransferase [decarboxylating]</fullName>
    </alternativeName>
</protein>
<dbReference type="InterPro" id="IPR037128">
    <property type="entry name" value="Quinolinate_PRibosylTase_N_sf"/>
</dbReference>
<organism evidence="15 16">
    <name type="scientific">Romanomermis culicivorax</name>
    <name type="common">Nematode worm</name>
    <dbReference type="NCBI Taxonomy" id="13658"/>
    <lineage>
        <taxon>Eukaryota</taxon>
        <taxon>Metazoa</taxon>
        <taxon>Ecdysozoa</taxon>
        <taxon>Nematoda</taxon>
        <taxon>Enoplea</taxon>
        <taxon>Dorylaimia</taxon>
        <taxon>Mermithida</taxon>
        <taxon>Mermithoidea</taxon>
        <taxon>Mermithidae</taxon>
        <taxon>Romanomermis</taxon>
    </lineage>
</organism>
<dbReference type="AlphaFoldDB" id="A0A915I3Z8"/>
<evidence type="ECO:0000256" key="4">
    <source>
        <dbReference type="ARBA" id="ARBA00011218"/>
    </source>
</evidence>
<dbReference type="SUPFAM" id="SSF51690">
    <property type="entry name" value="Nicotinate/Quinolinate PRTase C-terminal domain-like"/>
    <property type="match status" value="1"/>
</dbReference>
<evidence type="ECO:0000256" key="3">
    <source>
        <dbReference type="ARBA" id="ARBA00009400"/>
    </source>
</evidence>
<dbReference type="InterPro" id="IPR036068">
    <property type="entry name" value="Nicotinate_pribotase-like_C"/>
</dbReference>
<dbReference type="PANTHER" id="PTHR32179:SF3">
    <property type="entry name" value="NICOTINATE-NUCLEOTIDE PYROPHOSPHORYLASE [CARBOXYLATING]"/>
    <property type="match status" value="1"/>
</dbReference>
<dbReference type="InterPro" id="IPR004393">
    <property type="entry name" value="NadC"/>
</dbReference>
<dbReference type="EC" id="2.4.2.19" evidence="5 12"/>
<dbReference type="NCBIfam" id="TIGR00078">
    <property type="entry name" value="nadC"/>
    <property type="match status" value="1"/>
</dbReference>
<feature type="domain" description="Quinolinate phosphoribosyl transferase C-terminal" evidence="13">
    <location>
        <begin position="112"/>
        <end position="283"/>
    </location>
</feature>
<name>A0A915I3Z8_ROMCU</name>
<dbReference type="FunFam" id="3.20.20.70:FF:000090">
    <property type="entry name" value="Nicotinate-nucleotide pyrophosphorylase [carboxylating]"/>
    <property type="match status" value="1"/>
</dbReference>